<organism evidence="3 4">
    <name type="scientific">Gaoshiqia sediminis</name>
    <dbReference type="NCBI Taxonomy" id="2986998"/>
    <lineage>
        <taxon>Bacteria</taxon>
        <taxon>Pseudomonadati</taxon>
        <taxon>Bacteroidota</taxon>
        <taxon>Bacteroidia</taxon>
        <taxon>Marinilabiliales</taxon>
        <taxon>Prolixibacteraceae</taxon>
        <taxon>Gaoshiqia</taxon>
    </lineage>
</organism>
<dbReference type="Gene3D" id="1.25.40.10">
    <property type="entry name" value="Tetratricopeptide repeat domain"/>
    <property type="match status" value="1"/>
</dbReference>
<evidence type="ECO:0000313" key="4">
    <source>
        <dbReference type="Proteomes" id="UP001163821"/>
    </source>
</evidence>
<accession>A0AA41Y2V4</accession>
<dbReference type="Proteomes" id="UP001163821">
    <property type="component" value="Unassembled WGS sequence"/>
</dbReference>
<dbReference type="EMBL" id="JAPAAF010000006">
    <property type="protein sequence ID" value="MCW0482429.1"/>
    <property type="molecule type" value="Genomic_DNA"/>
</dbReference>
<dbReference type="SMART" id="SM00028">
    <property type="entry name" value="TPR"/>
    <property type="match status" value="2"/>
</dbReference>
<dbReference type="InterPro" id="IPR008969">
    <property type="entry name" value="CarboxyPept-like_regulatory"/>
</dbReference>
<name>A0AA41Y2V4_9BACT</name>
<dbReference type="InterPro" id="IPR019734">
    <property type="entry name" value="TPR_rpt"/>
</dbReference>
<evidence type="ECO:0008006" key="5">
    <source>
        <dbReference type="Google" id="ProtNLM"/>
    </source>
</evidence>
<keyword evidence="4" id="KW-1185">Reference proteome</keyword>
<keyword evidence="1" id="KW-0802">TPR repeat</keyword>
<feature type="repeat" description="TPR" evidence="1">
    <location>
        <begin position="380"/>
        <end position="413"/>
    </location>
</feature>
<dbReference type="PROSITE" id="PS50005">
    <property type="entry name" value="TPR"/>
    <property type="match status" value="1"/>
</dbReference>
<evidence type="ECO:0000256" key="1">
    <source>
        <dbReference type="PROSITE-ProRule" id="PRU00339"/>
    </source>
</evidence>
<sequence>MKSLLSKTKLLTIALALVMSISAFAQREITGTIYREGKPAAGVTVEAHKSSETFMTSFDGKYKITVDDKSKYLKFTFIDDSRRFDLEGVTKNVIDFSFDGELPAAASGDEAEAGVDLRTSQELVKDKVTEFMSQYTMYDQFYKQKDYKSAMAPWRLIYSKYPKSSLNIYIHGANMYEDKINATEDWTTKDQYIDSLMRVYDRRIKYFDQKGFVLGRKATDYLKYKLANENLTDDELKTILKKGYSELEEAIQLEKNETEVAVLVVFMQATKRLFIMGELPKESVAKNYEISSVILDANLAKEPDSEKYLAAKGLVDQLFQTSGAADCEALVALYEPKFDEIALDVEALKKMLRVLDKQDCTESELFAKASEKLYSLEPSAEAAFNMARLFVKRDEFNRAKEYYQNAIATETDKELLSKYYYELGIFTFVKENAYQKARDYARKALENNPSSGRTLILIGDIYAQYSKHYGESDFDHQAMYWLAVDYYERAKRVDPDSFAAANAKINTYKVYFPDKETLFFQGYQDGQTYKIGSWINESTKVRAK</sequence>
<proteinExistence type="predicted"/>
<protein>
    <recommendedName>
        <fullName evidence="5">Tetratricopeptide repeat protein</fullName>
    </recommendedName>
</protein>
<dbReference type="SUPFAM" id="SSF48452">
    <property type="entry name" value="TPR-like"/>
    <property type="match status" value="1"/>
</dbReference>
<feature type="chain" id="PRO_5041277543" description="Tetratricopeptide repeat protein" evidence="2">
    <location>
        <begin position="26"/>
        <end position="544"/>
    </location>
</feature>
<dbReference type="SUPFAM" id="SSF49464">
    <property type="entry name" value="Carboxypeptidase regulatory domain-like"/>
    <property type="match status" value="1"/>
</dbReference>
<comment type="caution">
    <text evidence="3">The sequence shown here is derived from an EMBL/GenBank/DDBJ whole genome shotgun (WGS) entry which is preliminary data.</text>
</comment>
<reference evidence="3" key="1">
    <citation type="submission" date="2022-10" db="EMBL/GenBank/DDBJ databases">
        <title>Gaoshiqiia sediminis gen. nov., sp. nov., isolated from coastal sediment.</title>
        <authorList>
            <person name="Yu W.X."/>
            <person name="Mu D.S."/>
            <person name="Du J.Z."/>
            <person name="Liang Y.Q."/>
        </authorList>
    </citation>
    <scope>NUCLEOTIDE SEQUENCE</scope>
    <source>
        <strain evidence="3">A06</strain>
    </source>
</reference>
<dbReference type="InterPro" id="IPR011990">
    <property type="entry name" value="TPR-like_helical_dom_sf"/>
</dbReference>
<keyword evidence="2" id="KW-0732">Signal</keyword>
<feature type="signal peptide" evidence="2">
    <location>
        <begin position="1"/>
        <end position="25"/>
    </location>
</feature>
<dbReference type="RefSeq" id="WP_282591032.1">
    <property type="nucleotide sequence ID" value="NZ_JAPAAF010000006.1"/>
</dbReference>
<gene>
    <name evidence="3" type="ORF">N2K84_06785</name>
</gene>
<evidence type="ECO:0000313" key="3">
    <source>
        <dbReference type="EMBL" id="MCW0482429.1"/>
    </source>
</evidence>
<dbReference type="AlphaFoldDB" id="A0AA41Y2V4"/>
<evidence type="ECO:0000256" key="2">
    <source>
        <dbReference type="SAM" id="SignalP"/>
    </source>
</evidence>